<dbReference type="RefSeq" id="WP_014203415.1">
    <property type="nucleotide sequence ID" value="NC_016599.1"/>
</dbReference>
<dbReference type="OrthoDB" id="1117222at2"/>
<evidence type="ECO:0000313" key="2">
    <source>
        <dbReference type="Proteomes" id="UP000005631"/>
    </source>
</evidence>
<name>G8R343_OWEHD</name>
<sequence length="227" mass="26151">MSDRLSDILGFLKERSDNAKAKSLSHFGVEANKAYGISMPVLRKLAKEIGKDTPLAEELWNEGHHEGKLLAGLIANPKEVTLEQMDRWVNEIYSWDVCDQLCINLLVKIDACWTLTERWIHNESEYVRRAGIVMIVALRIHDKKAEDKDLEPFFPLLKKYATDERNFVKKAVNWAIRELGKRSIKHYPIMISLCNELLEMDSKSAKWSASDALRELKSEKIKTRLAI</sequence>
<dbReference type="Proteomes" id="UP000005631">
    <property type="component" value="Chromosome"/>
</dbReference>
<evidence type="ECO:0000313" key="1">
    <source>
        <dbReference type="EMBL" id="AEV34068.1"/>
    </source>
</evidence>
<accession>G8R343</accession>
<dbReference type="SUPFAM" id="SSF48371">
    <property type="entry name" value="ARM repeat"/>
    <property type="match status" value="1"/>
</dbReference>
<dbReference type="CDD" id="cd06561">
    <property type="entry name" value="AlkD_like"/>
    <property type="match status" value="1"/>
</dbReference>
<dbReference type="STRING" id="926562.Oweho_3114"/>
<dbReference type="PANTHER" id="PTHR41291:SF1">
    <property type="entry name" value="DNA ALKYLATION REPAIR PROTEIN"/>
    <property type="match status" value="1"/>
</dbReference>
<dbReference type="AlphaFoldDB" id="G8R343"/>
<reference evidence="1 2" key="1">
    <citation type="journal article" date="2012" name="Stand. Genomic Sci.">
        <title>Genome sequence of the orange-pigmented seawater bacterium Owenweeksia hongkongensis type strain (UST20020801(T)).</title>
        <authorList>
            <person name="Riedel T."/>
            <person name="Held B."/>
            <person name="Nolan M."/>
            <person name="Lucas S."/>
            <person name="Lapidus A."/>
            <person name="Tice H."/>
            <person name="Del Rio T.G."/>
            <person name="Cheng J.F."/>
            <person name="Han C."/>
            <person name="Tapia R."/>
            <person name="Goodwin L.A."/>
            <person name="Pitluck S."/>
            <person name="Liolios K."/>
            <person name="Mavromatis K."/>
            <person name="Pagani I."/>
            <person name="Ivanova N."/>
            <person name="Mikhailova N."/>
            <person name="Pati A."/>
            <person name="Chen A."/>
            <person name="Palaniappan K."/>
            <person name="Rohde M."/>
            <person name="Tindall B.J."/>
            <person name="Detter J.C."/>
            <person name="Goker M."/>
            <person name="Woyke T."/>
            <person name="Bristow J."/>
            <person name="Eisen J.A."/>
            <person name="Markowitz V."/>
            <person name="Hugenholtz P."/>
            <person name="Klenk H.P."/>
            <person name="Kyrpides N.C."/>
        </authorList>
    </citation>
    <scope>NUCLEOTIDE SEQUENCE</scope>
    <source>
        <strain evidence="2">DSM 17368 / JCM 12287 / NRRL B-23963</strain>
    </source>
</reference>
<dbReference type="Pfam" id="PF08713">
    <property type="entry name" value="DNA_alkylation"/>
    <property type="match status" value="1"/>
</dbReference>
<dbReference type="KEGG" id="oho:Oweho_3114"/>
<dbReference type="PATRIC" id="fig|926562.3.peg.3135"/>
<dbReference type="EMBL" id="CP003156">
    <property type="protein sequence ID" value="AEV34068.1"/>
    <property type="molecule type" value="Genomic_DNA"/>
</dbReference>
<dbReference type="Gene3D" id="1.25.10.90">
    <property type="match status" value="1"/>
</dbReference>
<dbReference type="eggNOG" id="COG4912">
    <property type="taxonomic scope" value="Bacteria"/>
</dbReference>
<keyword evidence="2" id="KW-1185">Reference proteome</keyword>
<proteinExistence type="predicted"/>
<dbReference type="PANTHER" id="PTHR41291">
    <property type="entry name" value="DNA ALKYLATION REPAIR PROTEIN"/>
    <property type="match status" value="1"/>
</dbReference>
<dbReference type="HOGENOM" id="CLU_061369_1_0_10"/>
<dbReference type="InterPro" id="IPR016024">
    <property type="entry name" value="ARM-type_fold"/>
</dbReference>
<organism evidence="1 2">
    <name type="scientific">Owenweeksia hongkongensis (strain DSM 17368 / CIP 108786 / JCM 12287 / NRRL B-23963 / UST20020801)</name>
    <dbReference type="NCBI Taxonomy" id="926562"/>
    <lineage>
        <taxon>Bacteria</taxon>
        <taxon>Pseudomonadati</taxon>
        <taxon>Bacteroidota</taxon>
        <taxon>Flavobacteriia</taxon>
        <taxon>Flavobacteriales</taxon>
        <taxon>Owenweeksiaceae</taxon>
        <taxon>Owenweeksia</taxon>
    </lineage>
</organism>
<dbReference type="InterPro" id="IPR014825">
    <property type="entry name" value="DNA_alkylation"/>
</dbReference>
<protein>
    <submittedName>
        <fullName evidence="1">Putative DNA alkylation repair enzyme</fullName>
    </submittedName>
</protein>
<gene>
    <name evidence="1" type="ordered locus">Oweho_3114</name>
</gene>